<keyword evidence="1" id="KW-1133">Transmembrane helix</keyword>
<dbReference type="Proteomes" id="UP000000639">
    <property type="component" value="Chromosome"/>
</dbReference>
<evidence type="ECO:0000313" key="3">
    <source>
        <dbReference type="Proteomes" id="UP000000639"/>
    </source>
</evidence>
<sequence>MIYHAIFNVNISTYRRKHSMNQPIISLKWLVYTYIIGLSLSACYSMLTKEPVPFSFFAFLTLFFSVNHFYGLYIKEPDNEISIRPAWVSFFIGIFSYSAFIGTQYPELGSNLFSVTLTLILTIWLIYKLMFGDKRYSA</sequence>
<evidence type="ECO:0000256" key="1">
    <source>
        <dbReference type="SAM" id="Phobius"/>
    </source>
</evidence>
<protein>
    <recommendedName>
        <fullName evidence="4">Inner membrane protein</fullName>
    </recommendedName>
</protein>
<evidence type="ECO:0000313" key="2">
    <source>
        <dbReference type="EMBL" id="ABM01991.1"/>
    </source>
</evidence>
<dbReference type="EMBL" id="CP000510">
    <property type="protein sequence ID" value="ABM01991.1"/>
    <property type="molecule type" value="Genomic_DNA"/>
</dbReference>
<keyword evidence="1" id="KW-0812">Transmembrane</keyword>
<reference evidence="2 3" key="1">
    <citation type="submission" date="2007-01" db="EMBL/GenBank/DDBJ databases">
        <title>Complete sequence of Psychromonas ingrahamii 37.</title>
        <authorList>
            <consortium name="US DOE Joint Genome Institute"/>
            <person name="Copeland A."/>
            <person name="Lucas S."/>
            <person name="Lapidus A."/>
            <person name="Barry K."/>
            <person name="Detter J.C."/>
            <person name="Glavina del Rio T."/>
            <person name="Hammon N."/>
            <person name="Israni S."/>
            <person name="Dalin E."/>
            <person name="Tice H."/>
            <person name="Pitluck S."/>
            <person name="Thompson L.S."/>
            <person name="Brettin T."/>
            <person name="Bruce D."/>
            <person name="Han C."/>
            <person name="Tapia R."/>
            <person name="Schmutz J."/>
            <person name="Larimer F."/>
            <person name="Land M."/>
            <person name="Hauser L."/>
            <person name="Kyrpides N."/>
            <person name="Ivanova N."/>
            <person name="Staley J."/>
            <person name="Richardson P."/>
        </authorList>
    </citation>
    <scope>NUCLEOTIDE SEQUENCE [LARGE SCALE GENOMIC DNA]</scope>
    <source>
        <strain evidence="2 3">37</strain>
    </source>
</reference>
<proteinExistence type="predicted"/>
<keyword evidence="1" id="KW-0472">Membrane</keyword>
<organism evidence="2 3">
    <name type="scientific">Psychromonas ingrahamii (strain DSM 17664 / CCUG 51855 / 37)</name>
    <dbReference type="NCBI Taxonomy" id="357804"/>
    <lineage>
        <taxon>Bacteria</taxon>
        <taxon>Pseudomonadati</taxon>
        <taxon>Pseudomonadota</taxon>
        <taxon>Gammaproteobacteria</taxon>
        <taxon>Alteromonadales</taxon>
        <taxon>Psychromonadaceae</taxon>
        <taxon>Psychromonas</taxon>
    </lineage>
</organism>
<dbReference type="HOGENOM" id="CLU_2059442_0_0_6"/>
<feature type="transmembrane region" description="Helical" evidence="1">
    <location>
        <begin position="85"/>
        <end position="102"/>
    </location>
</feature>
<dbReference type="Pfam" id="PF07226">
    <property type="entry name" value="DUF1422"/>
    <property type="match status" value="1"/>
</dbReference>
<name>A1SR76_PSYIN</name>
<dbReference type="AlphaFoldDB" id="A1SR76"/>
<dbReference type="InterPro" id="IPR009867">
    <property type="entry name" value="DUF1422"/>
</dbReference>
<dbReference type="eggNOG" id="ENOG5030T4H">
    <property type="taxonomic scope" value="Bacteria"/>
</dbReference>
<gene>
    <name evidence="2" type="ordered locus">Ping_0117</name>
</gene>
<dbReference type="KEGG" id="pin:Ping_0117"/>
<evidence type="ECO:0008006" key="4">
    <source>
        <dbReference type="Google" id="ProtNLM"/>
    </source>
</evidence>
<feature type="transmembrane region" description="Helical" evidence="1">
    <location>
        <begin position="108"/>
        <end position="127"/>
    </location>
</feature>
<accession>A1SR76</accession>
<dbReference type="NCBIfam" id="NF008278">
    <property type="entry name" value="PRK11056.1"/>
    <property type="match status" value="1"/>
</dbReference>
<feature type="transmembrane region" description="Helical" evidence="1">
    <location>
        <begin position="53"/>
        <end position="73"/>
    </location>
</feature>
<keyword evidence="3" id="KW-1185">Reference proteome</keyword>
<feature type="transmembrane region" description="Helical" evidence="1">
    <location>
        <begin position="25"/>
        <end position="47"/>
    </location>
</feature>